<organism evidence="1 2">
    <name type="scientific">Persea americana</name>
    <name type="common">Avocado</name>
    <dbReference type="NCBI Taxonomy" id="3435"/>
    <lineage>
        <taxon>Eukaryota</taxon>
        <taxon>Viridiplantae</taxon>
        <taxon>Streptophyta</taxon>
        <taxon>Embryophyta</taxon>
        <taxon>Tracheophyta</taxon>
        <taxon>Spermatophyta</taxon>
        <taxon>Magnoliopsida</taxon>
        <taxon>Magnoliidae</taxon>
        <taxon>Laurales</taxon>
        <taxon>Lauraceae</taxon>
        <taxon>Persea</taxon>
    </lineage>
</organism>
<dbReference type="Proteomes" id="UP001234297">
    <property type="component" value="Chromosome 10"/>
</dbReference>
<dbReference type="EMBL" id="CM056818">
    <property type="protein sequence ID" value="KAJ8622700.1"/>
    <property type="molecule type" value="Genomic_DNA"/>
</dbReference>
<gene>
    <name evidence="1" type="ORF">MRB53_031229</name>
</gene>
<proteinExistence type="predicted"/>
<reference evidence="1 2" key="1">
    <citation type="journal article" date="2022" name="Hortic Res">
        <title>A haplotype resolved chromosomal level avocado genome allows analysis of novel avocado genes.</title>
        <authorList>
            <person name="Nath O."/>
            <person name="Fletcher S.J."/>
            <person name="Hayward A."/>
            <person name="Shaw L.M."/>
            <person name="Masouleh A.K."/>
            <person name="Furtado A."/>
            <person name="Henry R.J."/>
            <person name="Mitter N."/>
        </authorList>
    </citation>
    <scope>NUCLEOTIDE SEQUENCE [LARGE SCALE GENOMIC DNA]</scope>
    <source>
        <strain evidence="2">cv. Hass</strain>
    </source>
</reference>
<name>A0ACC2KNZ4_PERAE</name>
<sequence>MGINTPLASSFLSTKSLPSILNISLSAILKLLFLLPPQEILIPVLFLPSPFSSVCFPFPRITYVENTEMGKYVALLDAGVRIMARFQSHCPQTARMYYKPPASNGNSNKNDKNCNGGNGTDLDVKRTDTFDITLEGGVDAQAILSVFEKGS</sequence>
<evidence type="ECO:0000313" key="1">
    <source>
        <dbReference type="EMBL" id="KAJ8622700.1"/>
    </source>
</evidence>
<accession>A0ACC2KNZ4</accession>
<protein>
    <submittedName>
        <fullName evidence="1">Uncharacterized protein</fullName>
    </submittedName>
</protein>
<evidence type="ECO:0000313" key="2">
    <source>
        <dbReference type="Proteomes" id="UP001234297"/>
    </source>
</evidence>
<comment type="caution">
    <text evidence="1">The sequence shown here is derived from an EMBL/GenBank/DDBJ whole genome shotgun (WGS) entry which is preliminary data.</text>
</comment>
<keyword evidence="2" id="KW-1185">Reference proteome</keyword>